<comment type="caution">
    <text evidence="1">The sequence shown here is derived from an EMBL/GenBank/DDBJ whole genome shotgun (WGS) entry which is preliminary data.</text>
</comment>
<name>A0A542UP06_9ACTN</name>
<protein>
    <submittedName>
        <fullName evidence="1">Uncharacterized protein</fullName>
    </submittedName>
</protein>
<evidence type="ECO:0000313" key="1">
    <source>
        <dbReference type="EMBL" id="TQL00820.1"/>
    </source>
</evidence>
<dbReference type="EMBL" id="VFNX01000001">
    <property type="protein sequence ID" value="TQL00820.1"/>
    <property type="molecule type" value="Genomic_DNA"/>
</dbReference>
<dbReference type="Proteomes" id="UP000318103">
    <property type="component" value="Unassembled WGS sequence"/>
</dbReference>
<sequence>MARFSSAFSFFSRFSSADSSVVVPGLAPASIWSCRTHLRRVSVVPMPSFWATAFIAAHSVSYSGRTSATIRTARRRSSSGYWEGRAMTRSSQTIESLPNPERFISW</sequence>
<evidence type="ECO:0000313" key="2">
    <source>
        <dbReference type="Proteomes" id="UP000318103"/>
    </source>
</evidence>
<dbReference type="AlphaFoldDB" id="A0A542UP06"/>
<proteinExistence type="predicted"/>
<organism evidence="1 2">
    <name type="scientific">Streptomyces puniciscabiei</name>
    <dbReference type="NCBI Taxonomy" id="164348"/>
    <lineage>
        <taxon>Bacteria</taxon>
        <taxon>Bacillati</taxon>
        <taxon>Actinomycetota</taxon>
        <taxon>Actinomycetes</taxon>
        <taxon>Kitasatosporales</taxon>
        <taxon>Streptomycetaceae</taxon>
        <taxon>Streptomyces</taxon>
    </lineage>
</organism>
<accession>A0A542UP06</accession>
<keyword evidence="2" id="KW-1185">Reference proteome</keyword>
<gene>
    <name evidence="1" type="ORF">FB563_5952</name>
</gene>
<reference evidence="1 2" key="1">
    <citation type="submission" date="2019-06" db="EMBL/GenBank/DDBJ databases">
        <title>Sequencing the genomes of 1000 actinobacteria strains.</title>
        <authorList>
            <person name="Klenk H.-P."/>
        </authorList>
    </citation>
    <scope>NUCLEOTIDE SEQUENCE [LARGE SCALE GENOMIC DNA]</scope>
    <source>
        <strain evidence="1 2">DSM 41929</strain>
    </source>
</reference>